<name>A0ACC0AZ01_CATRO</name>
<gene>
    <name evidence="1" type="ORF">M9H77_15694</name>
</gene>
<dbReference type="Proteomes" id="UP001060085">
    <property type="component" value="Linkage Group LG04"/>
</dbReference>
<comment type="caution">
    <text evidence="1">The sequence shown here is derived from an EMBL/GenBank/DDBJ whole genome shotgun (WGS) entry which is preliminary data.</text>
</comment>
<keyword evidence="2" id="KW-1185">Reference proteome</keyword>
<proteinExistence type="predicted"/>
<evidence type="ECO:0000313" key="2">
    <source>
        <dbReference type="Proteomes" id="UP001060085"/>
    </source>
</evidence>
<protein>
    <submittedName>
        <fullName evidence="1">Uncharacterized protein</fullName>
    </submittedName>
</protein>
<evidence type="ECO:0000313" key="1">
    <source>
        <dbReference type="EMBL" id="KAI5665841.1"/>
    </source>
</evidence>
<dbReference type="EMBL" id="CM044704">
    <property type="protein sequence ID" value="KAI5665841.1"/>
    <property type="molecule type" value="Genomic_DNA"/>
</dbReference>
<accession>A0ACC0AZ01</accession>
<organism evidence="1 2">
    <name type="scientific">Catharanthus roseus</name>
    <name type="common">Madagascar periwinkle</name>
    <name type="synonym">Vinca rosea</name>
    <dbReference type="NCBI Taxonomy" id="4058"/>
    <lineage>
        <taxon>Eukaryota</taxon>
        <taxon>Viridiplantae</taxon>
        <taxon>Streptophyta</taxon>
        <taxon>Embryophyta</taxon>
        <taxon>Tracheophyta</taxon>
        <taxon>Spermatophyta</taxon>
        <taxon>Magnoliopsida</taxon>
        <taxon>eudicotyledons</taxon>
        <taxon>Gunneridae</taxon>
        <taxon>Pentapetalae</taxon>
        <taxon>asterids</taxon>
        <taxon>lamiids</taxon>
        <taxon>Gentianales</taxon>
        <taxon>Apocynaceae</taxon>
        <taxon>Rauvolfioideae</taxon>
        <taxon>Vinceae</taxon>
        <taxon>Catharanthinae</taxon>
        <taxon>Catharanthus</taxon>
    </lineage>
</organism>
<reference evidence="2" key="1">
    <citation type="journal article" date="2023" name="Nat. Plants">
        <title>Single-cell RNA sequencing provides a high-resolution roadmap for understanding the multicellular compartmentation of specialized metabolism.</title>
        <authorList>
            <person name="Sun S."/>
            <person name="Shen X."/>
            <person name="Li Y."/>
            <person name="Li Y."/>
            <person name="Wang S."/>
            <person name="Li R."/>
            <person name="Zhang H."/>
            <person name="Shen G."/>
            <person name="Guo B."/>
            <person name="Wei J."/>
            <person name="Xu J."/>
            <person name="St-Pierre B."/>
            <person name="Chen S."/>
            <person name="Sun C."/>
        </authorList>
    </citation>
    <scope>NUCLEOTIDE SEQUENCE [LARGE SCALE GENOMIC DNA]</scope>
</reference>
<sequence length="609" mass="68405">MAAVSLPLLQFSLFISFFLSVASQSSPATDTDFSCSPASPPSCETFLTYRAGLSSNLLNLGAISDLFGVSPSSIAKATGLSSEEANLFPNQILLIPIRCNCNGSFFFYNVTYQIKKDDTFYSISTRVFQNLTNYHLVEEMNQELKPLNLTIGEEAIFPLLCKCPSNSNLVNGFKYLITYVWQPSDDLSSVSSIFNSTPLAIAAENNYRNFSAAVCLPLLIPVQTPRLLQSFSLALGHKSRHHNWIALAAVLSTILVLAVLVLCFLLYYHLSFKKRSQETNVPIQIKRDSKDGNFDHPKICQDKLLPGVSGYLGKIMVYDVKVIIETTLDLNERYRIGESVYLAKINDQFFAVKKKKDATEELRILQKVNHGNLVKLMGMSSDDEKNLYLVFEYAESGSLDKWLFPKSSSSFSGSMGFLTWNQRLYIALDVANGLQYLHEHAQPSIAHRNIRSSNILLDSRFKAKIANFSLAQNATNSAVIKVDVFAFGVVLLELLSGRKSMETMENGEIIMLWKEIREILEDEEKKEERLREWMDPRLESFYPIDNALSLATLARACTSERPSERPKMAEIVFSLCVLTQSSLEIYDRSWISGEAEEASDQTINPITAR</sequence>